<evidence type="ECO:0000256" key="3">
    <source>
        <dbReference type="ARBA" id="ARBA00004785"/>
    </source>
</evidence>
<sequence>MTAQQNIAAETKPRRLPRYTSYPTALEFGTLDPAQYKGWLKALPDGEPISLYFHIPFCEKLCWFCGCFTKISNTMAPVARYLEILKAEIDLIGQITGRKKISHIHFGGGSPTIISAPQFRELMARVKANFDLLPEAEIAVEIDPRTCSEEKVKAYAASGVNRVSLGIQDFNPAVQEAINRIQSEELIAENLRWFREAGITNINFDLIYGMPRQTLGTIAETVAKTAAFKPSRIALFGYAHVPWLKKHQQMMDKHHLPEQAERQAMFDLASAQLQQAGYKAIGLDHFALPGDSLLIARDEGRMKRNFQGYSADPATTLIGFGASAIGSLPGGYAQNSPDLKAYAEMVGAGQIPARRGLSVTPLDIMIREVISHLMSHFAVNPDAIAAQHGIHYDFSRERADLEKLSAVGYVKRTGESYQVTRAGQPFLRAIATLFDHYFPQESSNIIDRCVHESEG</sequence>
<dbReference type="GO" id="GO:0051989">
    <property type="term" value="F:coproporphyrinogen dehydrogenase activity"/>
    <property type="evidence" value="ECO:0007669"/>
    <property type="project" value="UniProtKB-EC"/>
</dbReference>
<dbReference type="Gene3D" id="1.10.10.920">
    <property type="match status" value="1"/>
</dbReference>
<feature type="domain" description="Radical SAM core" evidence="16">
    <location>
        <begin position="43"/>
        <end position="279"/>
    </location>
</feature>
<keyword evidence="9" id="KW-0949">S-adenosyl-L-methionine</keyword>
<evidence type="ECO:0000256" key="1">
    <source>
        <dbReference type="ARBA" id="ARBA00001966"/>
    </source>
</evidence>
<evidence type="ECO:0000256" key="14">
    <source>
        <dbReference type="ARBA" id="ARBA00023244"/>
    </source>
</evidence>
<dbReference type="SMART" id="SM00729">
    <property type="entry name" value="Elp3"/>
    <property type="match status" value="1"/>
</dbReference>
<keyword evidence="14" id="KW-0627">Porphyrin biosynthesis</keyword>
<evidence type="ECO:0000256" key="11">
    <source>
        <dbReference type="ARBA" id="ARBA00023002"/>
    </source>
</evidence>
<evidence type="ECO:0000256" key="13">
    <source>
        <dbReference type="ARBA" id="ARBA00023014"/>
    </source>
</evidence>
<evidence type="ECO:0000259" key="16">
    <source>
        <dbReference type="PROSITE" id="PS51918"/>
    </source>
</evidence>
<dbReference type="InterPro" id="IPR004558">
    <property type="entry name" value="Coprogen_oxidase_HemN"/>
</dbReference>
<keyword evidence="10" id="KW-0479">Metal-binding</keyword>
<comment type="cofactor">
    <cofactor evidence="1">
        <name>[4Fe-4S] cluster</name>
        <dbReference type="ChEBI" id="CHEBI:49883"/>
    </cofactor>
</comment>
<evidence type="ECO:0000256" key="10">
    <source>
        <dbReference type="ARBA" id="ARBA00022723"/>
    </source>
</evidence>
<dbReference type="SUPFAM" id="SSF102114">
    <property type="entry name" value="Radical SAM enzymes"/>
    <property type="match status" value="1"/>
</dbReference>
<dbReference type="SFLD" id="SFLDS00029">
    <property type="entry name" value="Radical_SAM"/>
    <property type="match status" value="1"/>
</dbReference>
<keyword evidence="7" id="KW-0004">4Fe-4S</keyword>
<evidence type="ECO:0000256" key="7">
    <source>
        <dbReference type="ARBA" id="ARBA00022485"/>
    </source>
</evidence>
<name>A0A3B0RSN6_9ZZZZ</name>
<dbReference type="PANTHER" id="PTHR13932:SF6">
    <property type="entry name" value="OXYGEN-INDEPENDENT COPROPORPHYRINOGEN III OXIDASE"/>
    <property type="match status" value="1"/>
</dbReference>
<dbReference type="GO" id="GO:0006782">
    <property type="term" value="P:protoporphyrinogen IX biosynthetic process"/>
    <property type="evidence" value="ECO:0007669"/>
    <property type="project" value="UniProtKB-UniPathway"/>
</dbReference>
<evidence type="ECO:0000256" key="6">
    <source>
        <dbReference type="ARBA" id="ARBA00011912"/>
    </source>
</evidence>
<dbReference type="GO" id="GO:0046872">
    <property type="term" value="F:metal ion binding"/>
    <property type="evidence" value="ECO:0007669"/>
    <property type="project" value="UniProtKB-KW"/>
</dbReference>
<comment type="similarity">
    <text evidence="4">Belongs to the anaerobic coproporphyrinogen-III oxidase family.</text>
</comment>
<dbReference type="UniPathway" id="UPA00251">
    <property type="reaction ID" value="UER00323"/>
</dbReference>
<comment type="subcellular location">
    <subcellularLocation>
        <location evidence="2">Cytoplasm</location>
    </subcellularLocation>
</comment>
<dbReference type="InterPro" id="IPR006638">
    <property type="entry name" value="Elp3/MiaA/NifB-like_rSAM"/>
</dbReference>
<evidence type="ECO:0000256" key="5">
    <source>
        <dbReference type="ARBA" id="ARBA00011245"/>
    </source>
</evidence>
<evidence type="ECO:0000256" key="15">
    <source>
        <dbReference type="ARBA" id="ARBA00048321"/>
    </source>
</evidence>
<keyword evidence="12" id="KW-0408">Iron</keyword>
<proteinExistence type="inferred from homology"/>
<evidence type="ECO:0000256" key="8">
    <source>
        <dbReference type="ARBA" id="ARBA00022490"/>
    </source>
</evidence>
<evidence type="ECO:0000256" key="4">
    <source>
        <dbReference type="ARBA" id="ARBA00005493"/>
    </source>
</evidence>
<gene>
    <name evidence="17" type="ORF">MNBD_ALPHA02-68</name>
</gene>
<evidence type="ECO:0000313" key="17">
    <source>
        <dbReference type="EMBL" id="VAV94909.1"/>
    </source>
</evidence>
<protein>
    <recommendedName>
        <fullName evidence="6">coproporphyrinogen dehydrogenase</fullName>
        <ecNumber evidence="6">1.3.98.3</ecNumber>
    </recommendedName>
</protein>
<comment type="pathway">
    <text evidence="3">Porphyrin-containing compound metabolism; protoporphyrin-IX biosynthesis; protoporphyrinogen-IX from coproporphyrinogen-III (AdoMet route): step 1/1.</text>
</comment>
<dbReference type="InterPro" id="IPR058240">
    <property type="entry name" value="rSAM_sf"/>
</dbReference>
<organism evidence="17">
    <name type="scientific">hydrothermal vent metagenome</name>
    <dbReference type="NCBI Taxonomy" id="652676"/>
    <lineage>
        <taxon>unclassified sequences</taxon>
        <taxon>metagenomes</taxon>
        <taxon>ecological metagenomes</taxon>
    </lineage>
</organism>
<evidence type="ECO:0000256" key="12">
    <source>
        <dbReference type="ARBA" id="ARBA00023004"/>
    </source>
</evidence>
<dbReference type="Gene3D" id="3.80.30.20">
    <property type="entry name" value="tm_1862 like domain"/>
    <property type="match status" value="1"/>
</dbReference>
<dbReference type="Pfam" id="PF04055">
    <property type="entry name" value="Radical_SAM"/>
    <property type="match status" value="1"/>
</dbReference>
<evidence type="ECO:0000256" key="9">
    <source>
        <dbReference type="ARBA" id="ARBA00022691"/>
    </source>
</evidence>
<dbReference type="PANTHER" id="PTHR13932">
    <property type="entry name" value="COPROPORPHYRINIGEN III OXIDASE"/>
    <property type="match status" value="1"/>
</dbReference>
<dbReference type="GO" id="GO:0004109">
    <property type="term" value="F:coproporphyrinogen oxidase activity"/>
    <property type="evidence" value="ECO:0007669"/>
    <property type="project" value="InterPro"/>
</dbReference>
<dbReference type="EMBL" id="UOED01000094">
    <property type="protein sequence ID" value="VAV94909.1"/>
    <property type="molecule type" value="Genomic_DNA"/>
</dbReference>
<dbReference type="InterPro" id="IPR023404">
    <property type="entry name" value="rSAM_horseshoe"/>
</dbReference>
<dbReference type="PIRSF" id="PIRSF000167">
    <property type="entry name" value="HemN"/>
    <property type="match status" value="1"/>
</dbReference>
<reference evidence="17" key="1">
    <citation type="submission" date="2018-06" db="EMBL/GenBank/DDBJ databases">
        <authorList>
            <person name="Zhirakovskaya E."/>
        </authorList>
    </citation>
    <scope>NUCLEOTIDE SEQUENCE</scope>
</reference>
<dbReference type="GO" id="GO:0051539">
    <property type="term" value="F:4 iron, 4 sulfur cluster binding"/>
    <property type="evidence" value="ECO:0007669"/>
    <property type="project" value="UniProtKB-KW"/>
</dbReference>
<evidence type="ECO:0000256" key="2">
    <source>
        <dbReference type="ARBA" id="ARBA00004496"/>
    </source>
</evidence>
<keyword evidence="11 17" id="KW-0560">Oxidoreductase</keyword>
<dbReference type="EC" id="1.3.98.3" evidence="6"/>
<dbReference type="GO" id="GO:0005737">
    <property type="term" value="C:cytoplasm"/>
    <property type="evidence" value="ECO:0007669"/>
    <property type="project" value="UniProtKB-SubCell"/>
</dbReference>
<dbReference type="InterPro" id="IPR007197">
    <property type="entry name" value="rSAM"/>
</dbReference>
<dbReference type="PROSITE" id="PS51918">
    <property type="entry name" value="RADICAL_SAM"/>
    <property type="match status" value="1"/>
</dbReference>
<dbReference type="AlphaFoldDB" id="A0A3B0RSN6"/>
<comment type="catalytic activity">
    <reaction evidence="15">
        <text>coproporphyrinogen III + 2 S-adenosyl-L-methionine = protoporphyrinogen IX + 2 5'-deoxyadenosine + 2 L-methionine + 2 CO2</text>
        <dbReference type="Rhea" id="RHEA:15425"/>
        <dbReference type="ChEBI" id="CHEBI:16526"/>
        <dbReference type="ChEBI" id="CHEBI:17319"/>
        <dbReference type="ChEBI" id="CHEBI:57307"/>
        <dbReference type="ChEBI" id="CHEBI:57309"/>
        <dbReference type="ChEBI" id="CHEBI:57844"/>
        <dbReference type="ChEBI" id="CHEBI:59789"/>
        <dbReference type="EC" id="1.3.98.3"/>
    </reaction>
</comment>
<dbReference type="SFLD" id="SFLDG01082">
    <property type="entry name" value="B12-binding_domain_containing"/>
    <property type="match status" value="1"/>
</dbReference>
<dbReference type="CDD" id="cd01335">
    <property type="entry name" value="Radical_SAM"/>
    <property type="match status" value="1"/>
</dbReference>
<keyword evidence="8" id="KW-0963">Cytoplasm</keyword>
<dbReference type="SFLD" id="SFLDG01065">
    <property type="entry name" value="anaerobic_coproporphyrinogen-I"/>
    <property type="match status" value="1"/>
</dbReference>
<comment type="subunit">
    <text evidence="5">Monomer.</text>
</comment>
<accession>A0A3B0RSN6</accession>
<keyword evidence="13" id="KW-0411">Iron-sulfur</keyword>
<dbReference type="InterPro" id="IPR034505">
    <property type="entry name" value="Coproporphyrinogen-III_oxidase"/>
</dbReference>
<dbReference type="NCBIfam" id="TIGR00538">
    <property type="entry name" value="hemN"/>
    <property type="match status" value="1"/>
</dbReference>